<sequence length="112" mass="13284">MLGKLRRRLHHRDEKIRRQTICENVHVGHNAQTTTAHPATFETVGLFLKNSWSERSGCVNLPCLDHRSKRLARRQVERCCVWSERQLQKRLFPVVGRENHRKARDRCVNLCF</sequence>
<protein>
    <submittedName>
        <fullName evidence="1">Uncharacterized protein</fullName>
    </submittedName>
</protein>
<dbReference type="OrthoDB" id="5314041at2759"/>
<dbReference type="EMBL" id="JARK01001457">
    <property type="protein sequence ID" value="EYB99640.1"/>
    <property type="molecule type" value="Genomic_DNA"/>
</dbReference>
<gene>
    <name evidence="1" type="primary">Acey_s0121.g973</name>
    <name evidence="1" type="ORF">Y032_0121g973</name>
</gene>
<dbReference type="Proteomes" id="UP000024635">
    <property type="component" value="Unassembled WGS sequence"/>
</dbReference>
<name>A0A016TAD8_9BILA</name>
<keyword evidence="2" id="KW-1185">Reference proteome</keyword>
<reference evidence="2" key="1">
    <citation type="journal article" date="2015" name="Nat. Genet.">
        <title>The genome and transcriptome of the zoonotic hookworm Ancylostoma ceylanicum identify infection-specific gene families.</title>
        <authorList>
            <person name="Schwarz E.M."/>
            <person name="Hu Y."/>
            <person name="Antoshechkin I."/>
            <person name="Miller M.M."/>
            <person name="Sternberg P.W."/>
            <person name="Aroian R.V."/>
        </authorList>
    </citation>
    <scope>NUCLEOTIDE SEQUENCE</scope>
    <source>
        <strain evidence="2">HY135</strain>
    </source>
</reference>
<evidence type="ECO:0000313" key="1">
    <source>
        <dbReference type="EMBL" id="EYB99640.1"/>
    </source>
</evidence>
<proteinExistence type="predicted"/>
<accession>A0A016TAD8</accession>
<organism evidence="1 2">
    <name type="scientific">Ancylostoma ceylanicum</name>
    <dbReference type="NCBI Taxonomy" id="53326"/>
    <lineage>
        <taxon>Eukaryota</taxon>
        <taxon>Metazoa</taxon>
        <taxon>Ecdysozoa</taxon>
        <taxon>Nematoda</taxon>
        <taxon>Chromadorea</taxon>
        <taxon>Rhabditida</taxon>
        <taxon>Rhabditina</taxon>
        <taxon>Rhabditomorpha</taxon>
        <taxon>Strongyloidea</taxon>
        <taxon>Ancylostomatidae</taxon>
        <taxon>Ancylostomatinae</taxon>
        <taxon>Ancylostoma</taxon>
    </lineage>
</organism>
<evidence type="ECO:0000313" key="2">
    <source>
        <dbReference type="Proteomes" id="UP000024635"/>
    </source>
</evidence>
<dbReference type="AlphaFoldDB" id="A0A016TAD8"/>
<comment type="caution">
    <text evidence="1">The sequence shown here is derived from an EMBL/GenBank/DDBJ whole genome shotgun (WGS) entry which is preliminary data.</text>
</comment>